<name>A0A653DAM7_CALMS</name>
<accession>A0A653DAM7</accession>
<proteinExistence type="predicted"/>
<evidence type="ECO:0000313" key="2">
    <source>
        <dbReference type="Proteomes" id="UP000410492"/>
    </source>
</evidence>
<sequence>NDRLLRLYEYTVKAGQPRLNISLQTYINVTVTLTGYTFATSTTLSGLNNLCL</sequence>
<protein>
    <submittedName>
        <fullName evidence="1">Uncharacterized protein</fullName>
    </submittedName>
</protein>
<keyword evidence="2" id="KW-1185">Reference proteome</keyword>
<evidence type="ECO:0000313" key="1">
    <source>
        <dbReference type="EMBL" id="VEN57252.1"/>
    </source>
</evidence>
<dbReference type="EMBL" id="CAACVG010011029">
    <property type="protein sequence ID" value="VEN57252.1"/>
    <property type="molecule type" value="Genomic_DNA"/>
</dbReference>
<reference evidence="1 2" key="1">
    <citation type="submission" date="2019-01" db="EMBL/GenBank/DDBJ databases">
        <authorList>
            <person name="Sayadi A."/>
        </authorList>
    </citation>
    <scope>NUCLEOTIDE SEQUENCE [LARGE SCALE GENOMIC DNA]</scope>
</reference>
<gene>
    <name evidence="1" type="ORF">CALMAC_LOCUS15911</name>
</gene>
<organism evidence="1 2">
    <name type="scientific">Callosobruchus maculatus</name>
    <name type="common">Southern cowpea weevil</name>
    <name type="synonym">Pulse bruchid</name>
    <dbReference type="NCBI Taxonomy" id="64391"/>
    <lineage>
        <taxon>Eukaryota</taxon>
        <taxon>Metazoa</taxon>
        <taxon>Ecdysozoa</taxon>
        <taxon>Arthropoda</taxon>
        <taxon>Hexapoda</taxon>
        <taxon>Insecta</taxon>
        <taxon>Pterygota</taxon>
        <taxon>Neoptera</taxon>
        <taxon>Endopterygota</taxon>
        <taxon>Coleoptera</taxon>
        <taxon>Polyphaga</taxon>
        <taxon>Cucujiformia</taxon>
        <taxon>Chrysomeloidea</taxon>
        <taxon>Chrysomelidae</taxon>
        <taxon>Bruchinae</taxon>
        <taxon>Bruchini</taxon>
        <taxon>Callosobruchus</taxon>
    </lineage>
</organism>
<dbReference type="Proteomes" id="UP000410492">
    <property type="component" value="Unassembled WGS sequence"/>
</dbReference>
<feature type="non-terminal residue" evidence="1">
    <location>
        <position position="1"/>
    </location>
</feature>
<dbReference type="AlphaFoldDB" id="A0A653DAM7"/>